<evidence type="ECO:0000313" key="1">
    <source>
        <dbReference type="EMBL" id="KAF4399921.1"/>
    </source>
</evidence>
<dbReference type="AlphaFoldDB" id="A0A7J6HYN7"/>
<comment type="caution">
    <text evidence="1">The sequence shown here is derived from an EMBL/GenBank/DDBJ whole genome shotgun (WGS) entry which is preliminary data.</text>
</comment>
<evidence type="ECO:0000313" key="2">
    <source>
        <dbReference type="Proteomes" id="UP000583929"/>
    </source>
</evidence>
<gene>
    <name evidence="1" type="ORF">G4B88_021135</name>
</gene>
<evidence type="ECO:0008006" key="3">
    <source>
        <dbReference type="Google" id="ProtNLM"/>
    </source>
</evidence>
<dbReference type="EMBL" id="JAATIQ010000020">
    <property type="protein sequence ID" value="KAF4399921.1"/>
    <property type="molecule type" value="Genomic_DNA"/>
</dbReference>
<reference evidence="1 2" key="1">
    <citation type="journal article" date="2020" name="bioRxiv">
        <title>Sequence and annotation of 42 cannabis genomes reveals extensive copy number variation in cannabinoid synthesis and pathogen resistance genes.</title>
        <authorList>
            <person name="Mckernan K.J."/>
            <person name="Helbert Y."/>
            <person name="Kane L.T."/>
            <person name="Ebling H."/>
            <person name="Zhang L."/>
            <person name="Liu B."/>
            <person name="Eaton Z."/>
            <person name="Mclaughlin S."/>
            <person name="Kingan S."/>
            <person name="Baybayan P."/>
            <person name="Concepcion G."/>
            <person name="Jordan M."/>
            <person name="Riva A."/>
            <person name="Barbazuk W."/>
            <person name="Harkins T."/>
        </authorList>
    </citation>
    <scope>NUCLEOTIDE SEQUENCE [LARGE SCALE GENOMIC DNA]</scope>
    <source>
        <strain evidence="2">cv. Jamaican Lion 4</strain>
        <tissue evidence="1">Leaf</tissue>
    </source>
</reference>
<sequence length="403" mass="45911">MQISWSRTMDIVSNQEIAHFRMKHRRLPILSEKVCLGFEILLLSLQSPSSSPFIGVNVRPRVSPPSDGFKTIYTLPPLAWNTVSRRTQAFNSSVPLYSPFVSRFTLKMDDLSHTLTATRNLTELKTHFHSFSETLDHPEDDEREEPSAFLAVKLLTNRHFNSEAFKKRLRQIWPERFSINVLEKDPNFYTVEFGCFGNRRRVLIGQPWHFDYKLIVMTPLEAGSVVTAEMLTSTPLWIQVFLKRSRALAQRLGEVLGGLGALTYMSALNSMIVEPARCTGRRSIQSHHVSTFSLLMVWRARAETCPVGATALPSEVDKDPLPVPDSRTTQPGTSSKNIITKLISAIATTSTEFLLSLVSDVFCLQFYLNVFFSLFWKYYFKIDIKKRFAGKPQLYNPYNVSVG</sequence>
<dbReference type="Proteomes" id="UP000583929">
    <property type="component" value="Unassembled WGS sequence"/>
</dbReference>
<proteinExistence type="predicted"/>
<organism evidence="1 2">
    <name type="scientific">Cannabis sativa</name>
    <name type="common">Hemp</name>
    <name type="synonym">Marijuana</name>
    <dbReference type="NCBI Taxonomy" id="3483"/>
    <lineage>
        <taxon>Eukaryota</taxon>
        <taxon>Viridiplantae</taxon>
        <taxon>Streptophyta</taxon>
        <taxon>Embryophyta</taxon>
        <taxon>Tracheophyta</taxon>
        <taxon>Spermatophyta</taxon>
        <taxon>Magnoliopsida</taxon>
        <taxon>eudicotyledons</taxon>
        <taxon>Gunneridae</taxon>
        <taxon>Pentapetalae</taxon>
        <taxon>rosids</taxon>
        <taxon>fabids</taxon>
        <taxon>Rosales</taxon>
        <taxon>Cannabaceae</taxon>
        <taxon>Cannabis</taxon>
    </lineage>
</organism>
<name>A0A7J6HYN7_CANSA</name>
<protein>
    <recommendedName>
        <fullName evidence="3">DUF4283 domain-containing protein</fullName>
    </recommendedName>
</protein>
<accession>A0A7J6HYN7</accession>
<keyword evidence="2" id="KW-1185">Reference proteome</keyword>